<evidence type="ECO:0000256" key="2">
    <source>
        <dbReference type="ARBA" id="ARBA00009226"/>
    </source>
</evidence>
<feature type="compositionally biased region" description="Polar residues" evidence="7">
    <location>
        <begin position="247"/>
        <end position="270"/>
    </location>
</feature>
<dbReference type="SUPFAM" id="SSF101801">
    <property type="entry name" value="Surface presentation of antigens (SPOA)"/>
    <property type="match status" value="1"/>
</dbReference>
<dbReference type="Pfam" id="PF04509">
    <property type="entry name" value="CheC"/>
    <property type="match status" value="2"/>
</dbReference>
<dbReference type="PANTHER" id="PTHR43484:SF1">
    <property type="entry name" value="FLAGELLAR MOTOR SWITCH PROTEIN FLIN"/>
    <property type="match status" value="1"/>
</dbReference>
<dbReference type="InterPro" id="IPR028976">
    <property type="entry name" value="CheC-like_sf"/>
</dbReference>
<dbReference type="GO" id="GO:0006935">
    <property type="term" value="P:chemotaxis"/>
    <property type="evidence" value="ECO:0007669"/>
    <property type="project" value="UniProtKB-KW"/>
</dbReference>
<feature type="compositionally biased region" description="Polar residues" evidence="7">
    <location>
        <begin position="283"/>
        <end position="292"/>
    </location>
</feature>
<dbReference type="InterPro" id="IPR001172">
    <property type="entry name" value="FliN_T3SS_HrcQb"/>
</dbReference>
<keyword evidence="10" id="KW-0969">Cilium</keyword>
<dbReference type="GO" id="GO:0003774">
    <property type="term" value="F:cytoskeletal motor activity"/>
    <property type="evidence" value="ECO:0007669"/>
    <property type="project" value="InterPro"/>
</dbReference>
<sequence length="396" mass="43744">MMSDMLSQEEIDALLSGGGSDSASDPQESNESVSQESFTDQEKDTIGEIGNISMGTAATTLSTLLNHKVVITTPKVSMMSIKEIAEEYPVPFVAVEVKYKEGIEGTNLMVLRENDVKIITNLMMGQEPDQTDEPISDLHLSAIAEAMNQMVGSSATSLSEMFMKKIDISPPKPFRLDMKTPDLDEYFSDLDENIIRISFKMEIEGLIDSEIMQLIPLDFAKEMVRTLMPESGDDSSLSDDDIVSQSPNNTAAEQQSAQPAISKQEPSSDQGYDFDLDFDSEPKPSNQKPKNVNVQPAHFQSFDEQPPERGIPENISLIQDVPLKVTVELGRTVKKINEVLEFGPGTIVELDRVVGEPLDIMVNGQYVAKGEVVVIDENYGIRITDIVNPNKRFSKI</sequence>
<evidence type="ECO:0000259" key="9">
    <source>
        <dbReference type="Pfam" id="PF04509"/>
    </source>
</evidence>
<dbReference type="InterPro" id="IPR001543">
    <property type="entry name" value="FliN-like_C"/>
</dbReference>
<keyword evidence="5" id="KW-0283">Flagellar rotation</keyword>
<evidence type="ECO:0000256" key="3">
    <source>
        <dbReference type="ARBA" id="ARBA00022475"/>
    </source>
</evidence>
<dbReference type="SUPFAM" id="SSF103039">
    <property type="entry name" value="CheC-like"/>
    <property type="match status" value="1"/>
</dbReference>
<dbReference type="NCBIfam" id="NF005995">
    <property type="entry name" value="PRK08119.1"/>
    <property type="match status" value="1"/>
</dbReference>
<keyword evidence="11" id="KW-1185">Reference proteome</keyword>
<feature type="compositionally biased region" description="Acidic residues" evidence="7">
    <location>
        <begin position="231"/>
        <end position="242"/>
    </location>
</feature>
<accession>A0A1H3NRY6</accession>
<keyword evidence="3" id="KW-1003">Cell membrane</keyword>
<dbReference type="Gene3D" id="2.30.330.10">
    <property type="entry name" value="SpoA-like"/>
    <property type="match status" value="1"/>
</dbReference>
<dbReference type="GO" id="GO:0009425">
    <property type="term" value="C:bacterial-type flagellum basal body"/>
    <property type="evidence" value="ECO:0007669"/>
    <property type="project" value="InterPro"/>
</dbReference>
<dbReference type="InterPro" id="IPR012826">
    <property type="entry name" value="FliN"/>
</dbReference>
<feature type="domain" description="CheC-like protein" evidence="9">
    <location>
        <begin position="42"/>
        <end position="77"/>
    </location>
</feature>
<dbReference type="InterPro" id="IPR036429">
    <property type="entry name" value="SpoA-like_sf"/>
</dbReference>
<dbReference type="InterPro" id="IPR007597">
    <property type="entry name" value="CheC"/>
</dbReference>
<dbReference type="GO" id="GO:0016787">
    <property type="term" value="F:hydrolase activity"/>
    <property type="evidence" value="ECO:0007669"/>
    <property type="project" value="InterPro"/>
</dbReference>
<feature type="domain" description="Flagellar motor switch protein FliN-like C-terminal" evidence="8">
    <location>
        <begin position="317"/>
        <end position="387"/>
    </location>
</feature>
<gene>
    <name evidence="10" type="ORF">SAMN05192546_105248</name>
</gene>
<dbReference type="NCBIfam" id="TIGR02480">
    <property type="entry name" value="fliN"/>
    <property type="match status" value="1"/>
</dbReference>
<evidence type="ECO:0000256" key="7">
    <source>
        <dbReference type="SAM" id="MobiDB-lite"/>
    </source>
</evidence>
<dbReference type="Pfam" id="PF01052">
    <property type="entry name" value="FliMN_C"/>
    <property type="match status" value="1"/>
</dbReference>
<evidence type="ECO:0000259" key="8">
    <source>
        <dbReference type="Pfam" id="PF01052"/>
    </source>
</evidence>
<reference evidence="10 11" key="1">
    <citation type="submission" date="2016-10" db="EMBL/GenBank/DDBJ databases">
        <authorList>
            <person name="de Groot N.N."/>
        </authorList>
    </citation>
    <scope>NUCLEOTIDE SEQUENCE [LARGE SCALE GENOMIC DNA]</scope>
    <source>
        <strain evidence="10 11">APO</strain>
    </source>
</reference>
<dbReference type="CDD" id="cd17907">
    <property type="entry name" value="FliY_FliN-Y"/>
    <property type="match status" value="1"/>
</dbReference>
<protein>
    <submittedName>
        <fullName evidence="10">Flagellar motor switch protein FliN/FliY</fullName>
    </submittedName>
</protein>
<keyword evidence="6" id="KW-0472">Membrane</keyword>
<dbReference type="EMBL" id="FNPV01000005">
    <property type="protein sequence ID" value="SDY91450.1"/>
    <property type="molecule type" value="Genomic_DNA"/>
</dbReference>
<dbReference type="InterPro" id="IPR051469">
    <property type="entry name" value="FliN/MopA/SpaO"/>
</dbReference>
<dbReference type="AlphaFoldDB" id="A0A1H3NRY6"/>
<feature type="region of interest" description="Disordered" evidence="7">
    <location>
        <begin position="1"/>
        <end position="41"/>
    </location>
</feature>
<dbReference type="Gene3D" id="3.40.1550.10">
    <property type="entry name" value="CheC-like"/>
    <property type="match status" value="1"/>
</dbReference>
<name>A0A1H3NRY6_9FIRM</name>
<evidence type="ECO:0000256" key="5">
    <source>
        <dbReference type="ARBA" id="ARBA00022779"/>
    </source>
</evidence>
<proteinExistence type="inferred from homology"/>
<organism evidence="10 11">
    <name type="scientific">Tindallia californiensis</name>
    <dbReference type="NCBI Taxonomy" id="159292"/>
    <lineage>
        <taxon>Bacteria</taxon>
        <taxon>Bacillati</taxon>
        <taxon>Bacillota</taxon>
        <taxon>Clostridia</taxon>
        <taxon>Peptostreptococcales</taxon>
        <taxon>Tindalliaceae</taxon>
        <taxon>Tindallia</taxon>
    </lineage>
</organism>
<dbReference type="GO" id="GO:0005886">
    <property type="term" value="C:plasma membrane"/>
    <property type="evidence" value="ECO:0007669"/>
    <property type="project" value="UniProtKB-SubCell"/>
</dbReference>
<evidence type="ECO:0000313" key="11">
    <source>
        <dbReference type="Proteomes" id="UP000199230"/>
    </source>
</evidence>
<dbReference type="PANTHER" id="PTHR43484">
    <property type="match status" value="1"/>
</dbReference>
<comment type="subcellular location">
    <subcellularLocation>
        <location evidence="1">Cell membrane</location>
        <topology evidence="1">Peripheral membrane protein</topology>
        <orientation evidence="1">Cytoplasmic side</orientation>
    </subcellularLocation>
</comment>
<dbReference type="STRING" id="159292.SAMN05192546_105248"/>
<evidence type="ECO:0000256" key="1">
    <source>
        <dbReference type="ARBA" id="ARBA00004413"/>
    </source>
</evidence>
<feature type="compositionally biased region" description="Polar residues" evidence="7">
    <location>
        <begin position="26"/>
        <end position="38"/>
    </location>
</feature>
<dbReference type="Proteomes" id="UP000199230">
    <property type="component" value="Unassembled WGS sequence"/>
</dbReference>
<dbReference type="PRINTS" id="PR00956">
    <property type="entry name" value="FLGMOTORFLIN"/>
</dbReference>
<evidence type="ECO:0000313" key="10">
    <source>
        <dbReference type="EMBL" id="SDY91450.1"/>
    </source>
</evidence>
<dbReference type="GO" id="GO:0071973">
    <property type="term" value="P:bacterial-type flagellum-dependent cell motility"/>
    <property type="evidence" value="ECO:0007669"/>
    <property type="project" value="InterPro"/>
</dbReference>
<keyword evidence="4" id="KW-0145">Chemotaxis</keyword>
<comment type="similarity">
    <text evidence="2">Belongs to the FliN/MopA/SpaO family.</text>
</comment>
<keyword evidence="10" id="KW-0966">Cell projection</keyword>
<keyword evidence="10" id="KW-0282">Flagellum</keyword>
<feature type="region of interest" description="Disordered" evidence="7">
    <location>
        <begin position="229"/>
        <end position="292"/>
    </location>
</feature>
<evidence type="ECO:0000256" key="4">
    <source>
        <dbReference type="ARBA" id="ARBA00022500"/>
    </source>
</evidence>
<feature type="domain" description="CheC-like protein" evidence="9">
    <location>
        <begin position="138"/>
        <end position="172"/>
    </location>
</feature>
<evidence type="ECO:0000256" key="6">
    <source>
        <dbReference type="ARBA" id="ARBA00023136"/>
    </source>
</evidence>